<feature type="region of interest" description="Disordered" evidence="1">
    <location>
        <begin position="597"/>
        <end position="617"/>
    </location>
</feature>
<feature type="compositionally biased region" description="Polar residues" evidence="1">
    <location>
        <begin position="629"/>
        <end position="639"/>
    </location>
</feature>
<comment type="caution">
    <text evidence="2">The sequence shown here is derived from an EMBL/GenBank/DDBJ whole genome shotgun (WGS) entry which is preliminary data.</text>
</comment>
<gene>
    <name evidence="2" type="ORF">OCU04_012862</name>
</gene>
<protein>
    <submittedName>
        <fullName evidence="2">Uncharacterized protein</fullName>
    </submittedName>
</protein>
<reference evidence="2" key="1">
    <citation type="submission" date="2022-11" db="EMBL/GenBank/DDBJ databases">
        <title>Genome Resource of Sclerotinia nivalis Strain SnTB1, a Plant Pathogen Isolated from American Ginseng.</title>
        <authorList>
            <person name="Fan S."/>
        </authorList>
    </citation>
    <scope>NUCLEOTIDE SEQUENCE</scope>
    <source>
        <strain evidence="2">SnTB1</strain>
    </source>
</reference>
<feature type="region of interest" description="Disordered" evidence="1">
    <location>
        <begin position="629"/>
        <end position="670"/>
    </location>
</feature>
<dbReference type="Proteomes" id="UP001152300">
    <property type="component" value="Unassembled WGS sequence"/>
</dbReference>
<keyword evidence="3" id="KW-1185">Reference proteome</keyword>
<proteinExistence type="predicted"/>
<evidence type="ECO:0000313" key="3">
    <source>
        <dbReference type="Proteomes" id="UP001152300"/>
    </source>
</evidence>
<organism evidence="2 3">
    <name type="scientific">Sclerotinia nivalis</name>
    <dbReference type="NCBI Taxonomy" id="352851"/>
    <lineage>
        <taxon>Eukaryota</taxon>
        <taxon>Fungi</taxon>
        <taxon>Dikarya</taxon>
        <taxon>Ascomycota</taxon>
        <taxon>Pezizomycotina</taxon>
        <taxon>Leotiomycetes</taxon>
        <taxon>Helotiales</taxon>
        <taxon>Sclerotiniaceae</taxon>
        <taxon>Sclerotinia</taxon>
    </lineage>
</organism>
<dbReference type="AlphaFoldDB" id="A0A9X0A9E9"/>
<feature type="region of interest" description="Disordered" evidence="1">
    <location>
        <begin position="1"/>
        <end position="25"/>
    </location>
</feature>
<dbReference type="EMBL" id="JAPEIS010000016">
    <property type="protein sequence ID" value="KAJ8058690.1"/>
    <property type="molecule type" value="Genomic_DNA"/>
</dbReference>
<sequence>MNLSVSPNNERGAPPIFKEKHGNHGPNSLRDHVMLLEMPNNQELKEEFSSIDFLWLKRNSPWPNLVKLAVYRFLHFHDLYQIDQDEKVKKLVSYIFKEGELPNDARCKEQMIHRCRKLILSTSQWTKNGLLTYNEENLLVKSTIFQKAWENQKTIMRNRTALTDEEQPESTIIVGESNHFPLEISESNSVVPEICVTKSSPVSEERQDDPEFITTDGPYIKVDPHGPVDLINKSEMVSKGQPEQSCTALGNHKLPLAPVLKDMPPNVTDDIYHCPTSYCHGMPDFESEIQDSQISAPSTNSTATNVNSSQENVPANVVFLKDSTHINYHSEALLLHHTTLFKAAAKLIVPTPNKLKRKVTCEALDLICTSNYAFLDFWKSVARCQFTIIRFTFPDAAWLPGFMIDINNDDDIVRARRHIWDSFFMAIAAHPEAICQLFRIHASPKQLAVTLVPSKRPLDDTQDSQRFTSGGGDKGSNSNTGQALDDSTAASEGNQSISQVFVSQKSVLPPKRSVLRQQKTSQPSTETQPEPGNSLTNPINVELQMPQQQIPIPQGRMQQIQMLQQIQQQKQQIPIPQERIQQIQMLQQIQQQRQRSYPFQSLTSSHNFESQLQSQSHGFTQARAFEPNNINIQPRSSLPLSEPVGFHNGRSDSCASDPPQPSPLTKRPSSEFQMSLPMSHFIPNHLNTPSQNNPGAFISAFTTTYLDPKQTPYILASAPTAHQVPIDAQNPSLPAHNRPQLSQLRPNYYPQASYLHASPPSPPFSPESHSPNKNQILKPLLAIQFRIQLYPNGPFSTPYPRSILGVPGQPPVTTPKLVAWIKNTTRMGHQRDLGFLAFRLKDAVPGPITYIISCNGNGDGVDALVKLRSDIKRHCENAAKLIMGMERFEILVSATEEVGKGKGVDLSGHVLEDEW</sequence>
<dbReference type="OrthoDB" id="3534692at2759"/>
<feature type="region of interest" description="Disordered" evidence="1">
    <location>
        <begin position="511"/>
        <end position="538"/>
    </location>
</feature>
<name>A0A9X0A9E9_9HELO</name>
<feature type="region of interest" description="Disordered" evidence="1">
    <location>
        <begin position="453"/>
        <end position="494"/>
    </location>
</feature>
<feature type="region of interest" description="Disordered" evidence="1">
    <location>
        <begin position="199"/>
        <end position="219"/>
    </location>
</feature>
<feature type="compositionally biased region" description="Polar residues" evidence="1">
    <location>
        <begin position="515"/>
        <end position="538"/>
    </location>
</feature>
<evidence type="ECO:0000256" key="1">
    <source>
        <dbReference type="SAM" id="MobiDB-lite"/>
    </source>
</evidence>
<evidence type="ECO:0000313" key="2">
    <source>
        <dbReference type="EMBL" id="KAJ8058690.1"/>
    </source>
</evidence>
<accession>A0A9X0A9E9</accession>